<dbReference type="AlphaFoldDB" id="A0A7J5ABT7"/>
<evidence type="ECO:0000313" key="3">
    <source>
        <dbReference type="EMBL" id="KAB1155042.1"/>
    </source>
</evidence>
<organism evidence="3 4">
    <name type="scientific">Flavobacterium luteum</name>
    <dbReference type="NCBI Taxonomy" id="2026654"/>
    <lineage>
        <taxon>Bacteria</taxon>
        <taxon>Pseudomonadati</taxon>
        <taxon>Bacteroidota</taxon>
        <taxon>Flavobacteriia</taxon>
        <taxon>Flavobacteriales</taxon>
        <taxon>Flavobacteriaceae</taxon>
        <taxon>Flavobacterium</taxon>
    </lineage>
</organism>
<keyword evidence="4" id="KW-1185">Reference proteome</keyword>
<comment type="caution">
    <text evidence="3">The sequence shown here is derived from an EMBL/GenBank/DDBJ whole genome shotgun (WGS) entry which is preliminary data.</text>
</comment>
<evidence type="ECO:0000256" key="1">
    <source>
        <dbReference type="SAM" id="SignalP"/>
    </source>
</evidence>
<accession>A0A7J5ABT7</accession>
<protein>
    <submittedName>
        <fullName evidence="3">DUF2807 domain-containing protein</fullName>
    </submittedName>
</protein>
<name>A0A7J5ABT7_9FLAO</name>
<evidence type="ECO:0000259" key="2">
    <source>
        <dbReference type="Pfam" id="PF10988"/>
    </source>
</evidence>
<proteinExistence type="predicted"/>
<feature type="chain" id="PRO_5029628006" evidence="1">
    <location>
        <begin position="20"/>
        <end position="279"/>
    </location>
</feature>
<feature type="signal peptide" evidence="1">
    <location>
        <begin position="1"/>
        <end position="19"/>
    </location>
</feature>
<dbReference type="Proteomes" id="UP000490922">
    <property type="component" value="Unassembled WGS sequence"/>
</dbReference>
<dbReference type="OrthoDB" id="1419485at2"/>
<sequence>MKKTVLFLTLFLFSYSVFSQDKEKIKGSKIVTVEQKEINEFENLEVEDNIEIFLIKGDKCALEIEADDNLHDLIETSYNGNSLQISSKKEVTSAKKFSVRVTYTTGFKMLIAKDNTNITALAEINLDDFTFKSFDDSKIFAYVKTKNFTLMANDKSKIELNLKSEQTTIELSKNAKLKALISSNQLVFDMYQKTNANVEGDVNNLKLRLDNNAEFTGKNLSSKNAEITTEGYSNCSIIVSTKAIIDASGKSEINLYGTQKIEMKNFIDNATLNKKTLTK</sequence>
<gene>
    <name evidence="3" type="ORF">F6464_11510</name>
</gene>
<feature type="domain" description="Putative auto-transporter adhesin head GIN" evidence="2">
    <location>
        <begin position="40"/>
        <end position="179"/>
    </location>
</feature>
<reference evidence="3 4" key="1">
    <citation type="submission" date="2019-09" db="EMBL/GenBank/DDBJ databases">
        <title>Flavobacterium sp. nov., isolated from glacier ice.</title>
        <authorList>
            <person name="Liu Q."/>
        </authorList>
    </citation>
    <scope>NUCLEOTIDE SEQUENCE [LARGE SCALE GENOMIC DNA]</scope>
    <source>
        <strain evidence="3 4">NBRC 112527</strain>
    </source>
</reference>
<dbReference type="Gene3D" id="2.160.20.120">
    <property type="match status" value="1"/>
</dbReference>
<dbReference type="Pfam" id="PF10988">
    <property type="entry name" value="DUF2807"/>
    <property type="match status" value="1"/>
</dbReference>
<evidence type="ECO:0000313" key="4">
    <source>
        <dbReference type="Proteomes" id="UP000490922"/>
    </source>
</evidence>
<dbReference type="EMBL" id="WAEM01000006">
    <property type="protein sequence ID" value="KAB1155042.1"/>
    <property type="molecule type" value="Genomic_DNA"/>
</dbReference>
<dbReference type="RefSeq" id="WP_151107993.1">
    <property type="nucleotide sequence ID" value="NZ_WAEM01000006.1"/>
</dbReference>
<dbReference type="InterPro" id="IPR021255">
    <property type="entry name" value="DUF2807"/>
</dbReference>
<keyword evidence="1" id="KW-0732">Signal</keyword>